<dbReference type="Pfam" id="PF00071">
    <property type="entry name" value="Ras"/>
    <property type="match status" value="1"/>
</dbReference>
<gene>
    <name evidence="1" type="ORF">BSTOLATCC_MIC57983</name>
</gene>
<dbReference type="Proteomes" id="UP001162131">
    <property type="component" value="Unassembled WGS sequence"/>
</dbReference>
<comment type="caution">
    <text evidence="1">The sequence shown here is derived from an EMBL/GenBank/DDBJ whole genome shotgun (WGS) entry which is preliminary data.</text>
</comment>
<dbReference type="GO" id="GO:0003924">
    <property type="term" value="F:GTPase activity"/>
    <property type="evidence" value="ECO:0007669"/>
    <property type="project" value="InterPro"/>
</dbReference>
<dbReference type="GO" id="GO:0005525">
    <property type="term" value="F:GTP binding"/>
    <property type="evidence" value="ECO:0007669"/>
    <property type="project" value="InterPro"/>
</dbReference>
<dbReference type="AlphaFoldDB" id="A0AAU9K8A4"/>
<organism evidence="1 2">
    <name type="scientific">Blepharisma stoltei</name>
    <dbReference type="NCBI Taxonomy" id="1481888"/>
    <lineage>
        <taxon>Eukaryota</taxon>
        <taxon>Sar</taxon>
        <taxon>Alveolata</taxon>
        <taxon>Ciliophora</taxon>
        <taxon>Postciliodesmatophora</taxon>
        <taxon>Heterotrichea</taxon>
        <taxon>Heterotrichida</taxon>
        <taxon>Blepharismidae</taxon>
        <taxon>Blepharisma</taxon>
    </lineage>
</organism>
<dbReference type="EMBL" id="CAJZBQ010000056">
    <property type="protein sequence ID" value="CAG9333164.1"/>
    <property type="molecule type" value="Genomic_DNA"/>
</dbReference>
<dbReference type="SUPFAM" id="SSF52540">
    <property type="entry name" value="P-loop containing nucleoside triphosphate hydrolases"/>
    <property type="match status" value="1"/>
</dbReference>
<proteinExistence type="predicted"/>
<dbReference type="InterPro" id="IPR001806">
    <property type="entry name" value="Small_GTPase"/>
</dbReference>
<dbReference type="InterPro" id="IPR027417">
    <property type="entry name" value="P-loop_NTPase"/>
</dbReference>
<evidence type="ECO:0000313" key="1">
    <source>
        <dbReference type="EMBL" id="CAG9333164.1"/>
    </source>
</evidence>
<evidence type="ECO:0000313" key="2">
    <source>
        <dbReference type="Proteomes" id="UP001162131"/>
    </source>
</evidence>
<name>A0AAU9K8A4_9CILI</name>
<dbReference type="Gene3D" id="3.40.50.300">
    <property type="entry name" value="P-loop containing nucleotide triphosphate hydrolases"/>
    <property type="match status" value="1"/>
</dbReference>
<accession>A0AAU9K8A4</accession>
<sequence>MGEEFANGINARFFETSAKDDINVNEVFKHMLCEIKKFVDWIGDNAGIIIKQSKVKGTKNFMHLIDKRQ</sequence>
<keyword evidence="2" id="KW-1185">Reference proteome</keyword>
<protein>
    <submittedName>
        <fullName evidence="1">Uncharacterized protein</fullName>
    </submittedName>
</protein>
<reference evidence="1" key="1">
    <citation type="submission" date="2021-09" db="EMBL/GenBank/DDBJ databases">
        <authorList>
            <consortium name="AG Swart"/>
            <person name="Singh M."/>
            <person name="Singh A."/>
            <person name="Seah K."/>
            <person name="Emmerich C."/>
        </authorList>
    </citation>
    <scope>NUCLEOTIDE SEQUENCE</scope>
    <source>
        <strain evidence="1">ATCC30299</strain>
    </source>
</reference>